<protein>
    <submittedName>
        <fullName evidence="1">Uncharacterized protein</fullName>
    </submittedName>
</protein>
<reference evidence="1" key="1">
    <citation type="submission" date="2020-11" db="EMBL/GenBank/DDBJ databases">
        <title>Isolation and identification of active actinomycetes.</title>
        <authorList>
            <person name="Sun X."/>
        </authorList>
    </citation>
    <scope>NUCLEOTIDE SEQUENCE</scope>
    <source>
        <strain evidence="1">NEAU-A11</strain>
    </source>
</reference>
<name>A0A931G5W4_9ACTN</name>
<dbReference type="AlphaFoldDB" id="A0A931G5W4"/>
<evidence type="ECO:0000313" key="2">
    <source>
        <dbReference type="Proteomes" id="UP000598146"/>
    </source>
</evidence>
<gene>
    <name evidence="1" type="ORF">I4J89_34930</name>
</gene>
<keyword evidence="2" id="KW-1185">Reference proteome</keyword>
<proteinExistence type="predicted"/>
<organism evidence="1 2">
    <name type="scientific">Actinoplanes aureus</name>
    <dbReference type="NCBI Taxonomy" id="2792083"/>
    <lineage>
        <taxon>Bacteria</taxon>
        <taxon>Bacillati</taxon>
        <taxon>Actinomycetota</taxon>
        <taxon>Actinomycetes</taxon>
        <taxon>Micromonosporales</taxon>
        <taxon>Micromonosporaceae</taxon>
        <taxon>Actinoplanes</taxon>
    </lineage>
</organism>
<evidence type="ECO:0000313" key="1">
    <source>
        <dbReference type="EMBL" id="MBG0566654.1"/>
    </source>
</evidence>
<comment type="caution">
    <text evidence="1">The sequence shown here is derived from an EMBL/GenBank/DDBJ whole genome shotgun (WGS) entry which is preliminary data.</text>
</comment>
<dbReference type="Proteomes" id="UP000598146">
    <property type="component" value="Unassembled WGS sequence"/>
</dbReference>
<dbReference type="RefSeq" id="WP_196418429.1">
    <property type="nucleotide sequence ID" value="NZ_JADQTO010000022.1"/>
</dbReference>
<sequence length="48" mass="4798">MPRWVKVFLIVGLLVAAMIAVAVLAGHGPGRHMDQGRAVAAMAGGGGS</sequence>
<dbReference type="EMBL" id="JADQTO010000022">
    <property type="protein sequence ID" value="MBG0566654.1"/>
    <property type="molecule type" value="Genomic_DNA"/>
</dbReference>
<accession>A0A931G5W4</accession>